<sequence length="388" mass="42828">MKITKIDLLLAKPVELGWTPPLCRVYTDSGIYGDGEAALSYGGAQRAAVGMLQDLARRLIGLNPLEHEAVWQKLYRDCFWGRNGGPVVFGGISALDIALWDIKGKAYGAPVHELLGGRQRQSLRAYASQLQNGWDGKPARKPEDYAREAKAAVDKGFDAVKIDFFNFKEDAGRFTDAERTGLLAPRQMQMLRARIAATREAVGPGVDIILENHCYTDAQSAVQMGNMAKEYGIFYFEEPTTPHAELLRYVHRETGLPIASGERIYSRWQYNKCFRQDALQIAQPDIGTCGGITEAKKICDLAYIYEAGVQFHVCGSPLLTAASLQLECAIPNFVIHEYNVNTIGPRMRALAVFDYQPVDGQYTVPDLPGIGNEISDAAFRDGEVVTIG</sequence>
<dbReference type="PANTHER" id="PTHR48080:SF2">
    <property type="entry name" value="D-GALACTONATE DEHYDRATASE"/>
    <property type="match status" value="1"/>
</dbReference>
<dbReference type="InterPro" id="IPR029017">
    <property type="entry name" value="Enolase-like_N"/>
</dbReference>
<dbReference type="AlphaFoldDB" id="A0A9X8UIA1"/>
<dbReference type="InterPro" id="IPR013342">
    <property type="entry name" value="Mandelate_racemase_C"/>
</dbReference>
<evidence type="ECO:0000256" key="1">
    <source>
        <dbReference type="ARBA" id="ARBA00022723"/>
    </source>
</evidence>
<dbReference type="InterPro" id="IPR034593">
    <property type="entry name" value="DgoD-like"/>
</dbReference>
<name>A0A9X8UIA1_9FIRM</name>
<dbReference type="InterPro" id="IPR029065">
    <property type="entry name" value="Enolase_C-like"/>
</dbReference>
<evidence type="ECO:0000313" key="4">
    <source>
        <dbReference type="EMBL" id="TCL42605.1"/>
    </source>
</evidence>
<dbReference type="Gene3D" id="3.20.20.120">
    <property type="entry name" value="Enolase-like C-terminal domain"/>
    <property type="match status" value="1"/>
</dbReference>
<dbReference type="GO" id="GO:0046872">
    <property type="term" value="F:metal ion binding"/>
    <property type="evidence" value="ECO:0007669"/>
    <property type="project" value="UniProtKB-KW"/>
</dbReference>
<comment type="caution">
    <text evidence="4">The sequence shown here is derived from an EMBL/GenBank/DDBJ whole genome shotgun (WGS) entry which is preliminary data.</text>
</comment>
<dbReference type="Pfam" id="PF13378">
    <property type="entry name" value="MR_MLE_C"/>
    <property type="match status" value="1"/>
</dbReference>
<dbReference type="SUPFAM" id="SSF54826">
    <property type="entry name" value="Enolase N-terminal domain-like"/>
    <property type="match status" value="1"/>
</dbReference>
<feature type="domain" description="Mandelate racemase/muconate lactonizing enzyme C-terminal" evidence="3">
    <location>
        <begin position="142"/>
        <end position="257"/>
    </location>
</feature>
<accession>A0A9X8UIA1</accession>
<protein>
    <submittedName>
        <fullName evidence="4">L-alanine-DL-glutamate epimerase-like enolase superfamily enzyme</fullName>
    </submittedName>
</protein>
<proteinExistence type="predicted"/>
<dbReference type="GO" id="GO:0016829">
    <property type="term" value="F:lyase activity"/>
    <property type="evidence" value="ECO:0007669"/>
    <property type="project" value="UniProtKB-KW"/>
</dbReference>
<evidence type="ECO:0000259" key="3">
    <source>
        <dbReference type="SMART" id="SM00922"/>
    </source>
</evidence>
<dbReference type="InterPro" id="IPR013341">
    <property type="entry name" value="Mandelate_racemase_N_dom"/>
</dbReference>
<keyword evidence="1" id="KW-0479">Metal-binding</keyword>
<keyword evidence="5" id="KW-1185">Reference proteome</keyword>
<reference evidence="4 5" key="1">
    <citation type="submission" date="2019-03" db="EMBL/GenBank/DDBJ databases">
        <title>Genomic Encyclopedia of Type Strains, Phase IV (KMG-IV): sequencing the most valuable type-strain genomes for metagenomic binning, comparative biology and taxonomic classification.</title>
        <authorList>
            <person name="Goeker M."/>
        </authorList>
    </citation>
    <scope>NUCLEOTIDE SEQUENCE [LARGE SCALE GENOMIC DNA]</scope>
    <source>
        <strain evidence="4 5">DSM 100433</strain>
    </source>
</reference>
<dbReference type="SUPFAM" id="SSF51604">
    <property type="entry name" value="Enolase C-terminal domain-like"/>
    <property type="match status" value="1"/>
</dbReference>
<keyword evidence="2" id="KW-0456">Lyase</keyword>
<dbReference type="SMART" id="SM00922">
    <property type="entry name" value="MR_MLE"/>
    <property type="match status" value="1"/>
</dbReference>
<evidence type="ECO:0000313" key="5">
    <source>
        <dbReference type="Proteomes" id="UP000294682"/>
    </source>
</evidence>
<gene>
    <name evidence="4" type="ORF">EDD78_10972</name>
</gene>
<dbReference type="EMBL" id="SLUK01000009">
    <property type="protein sequence ID" value="TCL42605.1"/>
    <property type="molecule type" value="Genomic_DNA"/>
</dbReference>
<dbReference type="PANTHER" id="PTHR48080">
    <property type="entry name" value="D-GALACTONATE DEHYDRATASE-RELATED"/>
    <property type="match status" value="1"/>
</dbReference>
<dbReference type="CDD" id="cd03316">
    <property type="entry name" value="MR_like"/>
    <property type="match status" value="1"/>
</dbReference>
<evidence type="ECO:0000256" key="2">
    <source>
        <dbReference type="ARBA" id="ARBA00023239"/>
    </source>
</evidence>
<dbReference type="SFLD" id="SFLDS00001">
    <property type="entry name" value="Enolase"/>
    <property type="match status" value="1"/>
</dbReference>
<dbReference type="SFLD" id="SFLDG00179">
    <property type="entry name" value="mandelate_racemase"/>
    <property type="match status" value="1"/>
</dbReference>
<organism evidence="4 5">
    <name type="scientific">Harryflintia acetispora</name>
    <dbReference type="NCBI Taxonomy" id="1849041"/>
    <lineage>
        <taxon>Bacteria</taxon>
        <taxon>Bacillati</taxon>
        <taxon>Bacillota</taxon>
        <taxon>Clostridia</taxon>
        <taxon>Eubacteriales</taxon>
        <taxon>Oscillospiraceae</taxon>
        <taxon>Harryflintia</taxon>
    </lineage>
</organism>
<dbReference type="RefSeq" id="WP_132084898.1">
    <property type="nucleotide sequence ID" value="NZ_SLUK01000009.1"/>
</dbReference>
<dbReference type="Proteomes" id="UP000294682">
    <property type="component" value="Unassembled WGS sequence"/>
</dbReference>
<dbReference type="Gene3D" id="3.30.390.10">
    <property type="entry name" value="Enolase-like, N-terminal domain"/>
    <property type="match status" value="1"/>
</dbReference>
<dbReference type="Pfam" id="PF02746">
    <property type="entry name" value="MR_MLE_N"/>
    <property type="match status" value="1"/>
</dbReference>
<dbReference type="InterPro" id="IPR036849">
    <property type="entry name" value="Enolase-like_C_sf"/>
</dbReference>